<dbReference type="Proteomes" id="UP001470023">
    <property type="component" value="Unassembled WGS sequence"/>
</dbReference>
<feature type="transmembrane region" description="Helical" evidence="2">
    <location>
        <begin position="314"/>
        <end position="331"/>
    </location>
</feature>
<feature type="transmembrane region" description="Helical" evidence="2">
    <location>
        <begin position="253"/>
        <end position="275"/>
    </location>
</feature>
<organism evidence="3 4">
    <name type="scientific">Streptomyces sp. 900105245</name>
    <dbReference type="NCBI Taxonomy" id="3154379"/>
    <lineage>
        <taxon>Bacteria</taxon>
        <taxon>Bacillati</taxon>
        <taxon>Actinomycetota</taxon>
        <taxon>Actinomycetes</taxon>
        <taxon>Kitasatosporales</taxon>
        <taxon>Streptomycetaceae</taxon>
        <taxon>Streptomyces</taxon>
    </lineage>
</organism>
<dbReference type="PANTHER" id="PTHR23542">
    <property type="match status" value="1"/>
</dbReference>
<proteinExistence type="predicted"/>
<feature type="compositionally biased region" description="Low complexity" evidence="1">
    <location>
        <begin position="12"/>
        <end position="29"/>
    </location>
</feature>
<feature type="transmembrane region" description="Helical" evidence="2">
    <location>
        <begin position="183"/>
        <end position="213"/>
    </location>
</feature>
<dbReference type="PANTHER" id="PTHR23542:SF1">
    <property type="entry name" value="MAJOR FACILITATOR SUPERFAMILY (MFS) PROFILE DOMAIN-CONTAINING PROTEIN"/>
    <property type="match status" value="1"/>
</dbReference>
<dbReference type="Gene3D" id="1.20.1250.20">
    <property type="entry name" value="MFS general substrate transporter like domains"/>
    <property type="match status" value="1"/>
</dbReference>
<evidence type="ECO:0000313" key="4">
    <source>
        <dbReference type="Proteomes" id="UP001470023"/>
    </source>
</evidence>
<dbReference type="RefSeq" id="WP_352064189.1">
    <property type="nucleotide sequence ID" value="NZ_JBEPAW010000082.1"/>
</dbReference>
<feature type="transmembrane region" description="Helical" evidence="2">
    <location>
        <begin position="129"/>
        <end position="153"/>
    </location>
</feature>
<gene>
    <name evidence="3" type="ORF">ABT272_22120</name>
</gene>
<name>A0ABV1UA07_9ACTN</name>
<feature type="transmembrane region" description="Helical" evidence="2">
    <location>
        <begin position="372"/>
        <end position="391"/>
    </location>
</feature>
<keyword evidence="2" id="KW-1133">Transmembrane helix</keyword>
<feature type="transmembrane region" description="Helical" evidence="2">
    <location>
        <begin position="104"/>
        <end position="122"/>
    </location>
</feature>
<dbReference type="InterPro" id="IPR011701">
    <property type="entry name" value="MFS"/>
</dbReference>
<feature type="transmembrane region" description="Helical" evidence="2">
    <location>
        <begin position="71"/>
        <end position="92"/>
    </location>
</feature>
<feature type="transmembrane region" description="Helical" evidence="2">
    <location>
        <begin position="397"/>
        <end position="417"/>
    </location>
</feature>
<feature type="region of interest" description="Disordered" evidence="1">
    <location>
        <begin position="424"/>
        <end position="462"/>
    </location>
</feature>
<dbReference type="Pfam" id="PF07690">
    <property type="entry name" value="MFS_1"/>
    <property type="match status" value="1"/>
</dbReference>
<evidence type="ECO:0000313" key="3">
    <source>
        <dbReference type="EMBL" id="MER6430415.1"/>
    </source>
</evidence>
<keyword evidence="2" id="KW-0812">Transmembrane</keyword>
<feature type="transmembrane region" description="Helical" evidence="2">
    <location>
        <begin position="42"/>
        <end position="64"/>
    </location>
</feature>
<evidence type="ECO:0000256" key="1">
    <source>
        <dbReference type="SAM" id="MobiDB-lite"/>
    </source>
</evidence>
<sequence>MTSTVLDPPTTPTRTTTAPAGPAASASPGYRRLLTSPHVPRLLTGAVVGHLPVAMAPLALLIAVRAQGGSVGLAGLLAAAFGVSAAVAQPGWATLLERRGQTVTLLACGLGTAGCFLGLAVVRPAGQPVWALLLSVAAGLCTAPLEAALRALWPEVTRGPAQLRTALSLDACAQEVVFIAGPLLVLALGVTVGGTATLVAIGLLGLAGTLAFATARPARHWRPAPAAPGPTSAAPTAPAGFAGPLRYPGTRTLASALLCAGVALGALNVLALAFAEHDHDPALTTVMPAALAAGSLIGSLLYGRLRRTGTLAGHARVAAFGLLAGLGPLLLEPAPAAAVLVAVVPGLFLAPLLINVFAGLDQVAPSGMLHTAAAWMITSLGLGQAAGTALASTAVGAAAPLATALTGAAAAFAVLLLRRSSLAPHRPRPRTTANNVPGRSRPTPAHRGRGSRGPVADVRRPT</sequence>
<accession>A0ABV1UA07</accession>
<comment type="caution">
    <text evidence="3">The sequence shown here is derived from an EMBL/GenBank/DDBJ whole genome shotgun (WGS) entry which is preliminary data.</text>
</comment>
<dbReference type="EMBL" id="JBEPAZ010000019">
    <property type="protein sequence ID" value="MER6430415.1"/>
    <property type="molecule type" value="Genomic_DNA"/>
</dbReference>
<feature type="region of interest" description="Disordered" evidence="1">
    <location>
        <begin position="1"/>
        <end position="30"/>
    </location>
</feature>
<keyword evidence="2" id="KW-0472">Membrane</keyword>
<keyword evidence="4" id="KW-1185">Reference proteome</keyword>
<evidence type="ECO:0000256" key="2">
    <source>
        <dbReference type="SAM" id="Phobius"/>
    </source>
</evidence>
<protein>
    <submittedName>
        <fullName evidence="3">MFS transporter</fullName>
    </submittedName>
</protein>
<dbReference type="SUPFAM" id="SSF103473">
    <property type="entry name" value="MFS general substrate transporter"/>
    <property type="match status" value="1"/>
</dbReference>
<dbReference type="InterPro" id="IPR036259">
    <property type="entry name" value="MFS_trans_sf"/>
</dbReference>
<feature type="transmembrane region" description="Helical" evidence="2">
    <location>
        <begin position="337"/>
        <end position="360"/>
    </location>
</feature>
<reference evidence="3 4" key="1">
    <citation type="submission" date="2024-06" db="EMBL/GenBank/DDBJ databases">
        <title>The Natural Products Discovery Center: Release of the First 8490 Sequenced Strains for Exploring Actinobacteria Biosynthetic Diversity.</title>
        <authorList>
            <person name="Kalkreuter E."/>
            <person name="Kautsar S.A."/>
            <person name="Yang D."/>
            <person name="Bader C.D."/>
            <person name="Teijaro C.N."/>
            <person name="Fluegel L."/>
            <person name="Davis C.M."/>
            <person name="Simpson J.R."/>
            <person name="Lauterbach L."/>
            <person name="Steele A.D."/>
            <person name="Gui C."/>
            <person name="Meng S."/>
            <person name="Li G."/>
            <person name="Viehrig K."/>
            <person name="Ye F."/>
            <person name="Su P."/>
            <person name="Kiefer A.F."/>
            <person name="Nichols A."/>
            <person name="Cepeda A.J."/>
            <person name="Yan W."/>
            <person name="Fan B."/>
            <person name="Jiang Y."/>
            <person name="Adhikari A."/>
            <person name="Zheng C.-J."/>
            <person name="Schuster L."/>
            <person name="Cowan T.M."/>
            <person name="Smanski M.J."/>
            <person name="Chevrette M.G."/>
            <person name="De Carvalho L.P.S."/>
            <person name="Shen B."/>
        </authorList>
    </citation>
    <scope>NUCLEOTIDE SEQUENCE [LARGE SCALE GENOMIC DNA]</scope>
    <source>
        <strain evidence="3 4">NPDC001166</strain>
    </source>
</reference>
<feature type="transmembrane region" description="Helical" evidence="2">
    <location>
        <begin position="281"/>
        <end position="302"/>
    </location>
</feature>